<keyword evidence="16" id="KW-1185">Reference proteome</keyword>
<accession>A0A3M7QMJ7</accession>
<dbReference type="Proteomes" id="UP000276133">
    <property type="component" value="Unassembled WGS sequence"/>
</dbReference>
<comment type="catalytic activity">
    <reaction evidence="10">
        <text>(5Z,8Z,11Z,14Z)-eicosatetraenoate + ATP + CoA = (5Z,8Z,11Z,14Z)-eicosatetraenoyl-CoA + AMP + diphosphate</text>
        <dbReference type="Rhea" id="RHEA:19713"/>
        <dbReference type="ChEBI" id="CHEBI:30616"/>
        <dbReference type="ChEBI" id="CHEBI:32395"/>
        <dbReference type="ChEBI" id="CHEBI:33019"/>
        <dbReference type="ChEBI" id="CHEBI:57287"/>
        <dbReference type="ChEBI" id="CHEBI:57368"/>
        <dbReference type="ChEBI" id="CHEBI:456215"/>
        <dbReference type="EC" id="6.2.1.15"/>
    </reaction>
    <physiologicalReaction direction="left-to-right" evidence="10">
        <dbReference type="Rhea" id="RHEA:19714"/>
    </physiologicalReaction>
</comment>
<evidence type="ECO:0000256" key="7">
    <source>
        <dbReference type="ARBA" id="ARBA00024484"/>
    </source>
</evidence>
<comment type="similarity">
    <text evidence="1 13">Belongs to the ATP-dependent AMP-binding enzyme family.</text>
</comment>
<evidence type="ECO:0000256" key="4">
    <source>
        <dbReference type="ARBA" id="ARBA00022832"/>
    </source>
</evidence>
<keyword evidence="2 13" id="KW-0436">Ligase</keyword>
<dbReference type="InterPro" id="IPR020845">
    <property type="entry name" value="AMP-binding_CS"/>
</dbReference>
<dbReference type="EC" id="6.2.1.3" evidence="13"/>
<evidence type="ECO:0000256" key="6">
    <source>
        <dbReference type="ARBA" id="ARBA00024469"/>
    </source>
</evidence>
<evidence type="ECO:0000256" key="12">
    <source>
        <dbReference type="ARBA" id="ARBA00049139"/>
    </source>
</evidence>
<keyword evidence="4 13" id="KW-0276">Fatty acid metabolism</keyword>
<dbReference type="PANTHER" id="PTHR43272">
    <property type="entry name" value="LONG-CHAIN-FATTY-ACID--COA LIGASE"/>
    <property type="match status" value="1"/>
</dbReference>
<dbReference type="Gene3D" id="3.40.50.12780">
    <property type="entry name" value="N-terminal domain of ligase-like"/>
    <property type="match status" value="1"/>
</dbReference>
<evidence type="ECO:0000256" key="2">
    <source>
        <dbReference type="ARBA" id="ARBA00022598"/>
    </source>
</evidence>
<organism evidence="15 16">
    <name type="scientific">Brachionus plicatilis</name>
    <name type="common">Marine rotifer</name>
    <name type="synonym">Brachionus muelleri</name>
    <dbReference type="NCBI Taxonomy" id="10195"/>
    <lineage>
        <taxon>Eukaryota</taxon>
        <taxon>Metazoa</taxon>
        <taxon>Spiralia</taxon>
        <taxon>Gnathifera</taxon>
        <taxon>Rotifera</taxon>
        <taxon>Eurotatoria</taxon>
        <taxon>Monogononta</taxon>
        <taxon>Pseudotrocha</taxon>
        <taxon>Ploima</taxon>
        <taxon>Brachionidae</taxon>
        <taxon>Brachionus</taxon>
    </lineage>
</organism>
<sequence>MSSDDKNNNLLNQVTSSFLNSAPDVSKLYAIAGAALVGGAVYYYMNNSAKPKRIAGFDYNNQTREIQDRTDGARICALTENDKLISHYYDDGKTIYELMKKGQELSNDGDYLGWKSDPKYPYKWLKYSEVAFLAERIGSGFIHLGLEPSKDTFIGIYAKNRVEWSLTEIASNTYSMVTVPLYDTLGSEAINFILVQTQLKLVVCDDSEKALHLMNSKSNLEYIIIIDNITDEALNRANELNLRLLSFEELKKIGKDNLKQPNPPKPDDLATICYTSGTTGTPKGALITHRNIVSISASMCSILKRQQDIKDGQERYLSYLPLAHMFERVAQATVTSLGGSIGFFQGDVKKLINDLQELKPTIFCTVPRLLNRIYSSVTEKIEKSSALKKAIFKWAYAQKEKEVARGIVRNDGIYDFAFKKIRESLGGCCKMIITGSAPISPEILHFLRVVTGCFVVEGYGATETGGACSVQLPGETSVGNIGPPFGCCMYKLIDVPEMNLVVSKDNRGEVCIYGHNVFKGYFKDEEKTKAALDADGWYHSGDIGMFDKNGCIKIVDRVKNIFKLQQGEYIAPEKIENIYVRSKYVAQVFIYGNSLKSSLVSIIVPEETVVYEWAKQNNVEAKFDDLCQHNELKKTILKDINQIGKDGGLKGFEQARDIHLHHELFSIDNGLLTPTMKSKRNELLAYFKDQIDHMYKSLD</sequence>
<reference evidence="15 16" key="1">
    <citation type="journal article" date="2018" name="Sci. Rep.">
        <title>Genomic signatures of local adaptation to the degree of environmental predictability in rotifers.</title>
        <authorList>
            <person name="Franch-Gras L."/>
            <person name="Hahn C."/>
            <person name="Garcia-Roger E.M."/>
            <person name="Carmona M.J."/>
            <person name="Serra M."/>
            <person name="Gomez A."/>
        </authorList>
    </citation>
    <scope>NUCLEOTIDE SEQUENCE [LARGE SCALE GENOMIC DNA]</scope>
    <source>
        <strain evidence="15">HYR1</strain>
    </source>
</reference>
<evidence type="ECO:0000259" key="14">
    <source>
        <dbReference type="Pfam" id="PF00501"/>
    </source>
</evidence>
<comment type="catalytic activity">
    <reaction evidence="9">
        <text>15-hydroxy-(5Z,8Z,11Z,13E)-eicosatetraenoate + ATP + CoA = 15-hydroxy-(5Z,8Z,11Z,13E)-eicosatetraenoyl-CoA + AMP + diphosphate</text>
        <dbReference type="Rhea" id="RHEA:52116"/>
        <dbReference type="ChEBI" id="CHEBI:30616"/>
        <dbReference type="ChEBI" id="CHEBI:33019"/>
        <dbReference type="ChEBI" id="CHEBI:57287"/>
        <dbReference type="ChEBI" id="CHEBI:78832"/>
        <dbReference type="ChEBI" id="CHEBI:136409"/>
        <dbReference type="ChEBI" id="CHEBI:456215"/>
    </reaction>
    <physiologicalReaction direction="left-to-right" evidence="9">
        <dbReference type="Rhea" id="RHEA:52117"/>
    </physiologicalReaction>
</comment>
<dbReference type="Pfam" id="PF00501">
    <property type="entry name" value="AMP-binding"/>
    <property type="match status" value="1"/>
</dbReference>
<evidence type="ECO:0000313" key="16">
    <source>
        <dbReference type="Proteomes" id="UP000276133"/>
    </source>
</evidence>
<evidence type="ECO:0000256" key="9">
    <source>
        <dbReference type="ARBA" id="ARBA00024532"/>
    </source>
</evidence>
<proteinExistence type="inferred from homology"/>
<evidence type="ECO:0000256" key="10">
    <source>
        <dbReference type="ARBA" id="ARBA00024548"/>
    </source>
</evidence>
<protein>
    <recommendedName>
        <fullName evidence="13">Long-chain-fatty-acid--CoA ligase</fullName>
        <ecNumber evidence="13">6.2.1.3</ecNumber>
    </recommendedName>
</protein>
<evidence type="ECO:0000256" key="8">
    <source>
        <dbReference type="ARBA" id="ARBA00024495"/>
    </source>
</evidence>
<dbReference type="InterPro" id="IPR042099">
    <property type="entry name" value="ANL_N_sf"/>
</dbReference>
<dbReference type="InterPro" id="IPR045311">
    <property type="entry name" value="LC-FACS_euk"/>
</dbReference>
<comment type="catalytic activity">
    <reaction evidence="8">
        <text>12-hydroxy-(5Z,8Z,10E,14Z)-eicosatetraenoate + ATP + CoA = 12-hydroxy-(5Z,8Z,10E,14Z)-eicosatetraenoyl-CoA + AMP + diphosphate</text>
        <dbReference type="Rhea" id="RHEA:52112"/>
        <dbReference type="ChEBI" id="CHEBI:30616"/>
        <dbReference type="ChEBI" id="CHEBI:33019"/>
        <dbReference type="ChEBI" id="CHEBI:57287"/>
        <dbReference type="ChEBI" id="CHEBI:90718"/>
        <dbReference type="ChEBI" id="CHEBI:136408"/>
        <dbReference type="ChEBI" id="CHEBI:456215"/>
    </reaction>
    <physiologicalReaction direction="left-to-right" evidence="8">
        <dbReference type="Rhea" id="RHEA:52113"/>
    </physiologicalReaction>
</comment>
<dbReference type="CDD" id="cd05927">
    <property type="entry name" value="LC-FACS_euk"/>
    <property type="match status" value="1"/>
</dbReference>
<dbReference type="SUPFAM" id="SSF56801">
    <property type="entry name" value="Acetyl-CoA synthetase-like"/>
    <property type="match status" value="1"/>
</dbReference>
<name>A0A3M7QMJ7_BRAPC</name>
<comment type="caution">
    <text evidence="15">The sequence shown here is derived from an EMBL/GenBank/DDBJ whole genome shotgun (WGS) entry which is preliminary data.</text>
</comment>
<evidence type="ECO:0000256" key="13">
    <source>
        <dbReference type="RuleBase" id="RU369030"/>
    </source>
</evidence>
<dbReference type="PANTHER" id="PTHR43272:SF107">
    <property type="entry name" value="LONG-CHAIN-FATTY-ACID--COA LIGASE 5"/>
    <property type="match status" value="1"/>
</dbReference>
<dbReference type="PROSITE" id="PS00455">
    <property type="entry name" value="AMP_BINDING"/>
    <property type="match status" value="1"/>
</dbReference>
<dbReference type="GO" id="GO:0005783">
    <property type="term" value="C:endoplasmic reticulum"/>
    <property type="evidence" value="ECO:0007669"/>
    <property type="project" value="TreeGrafter"/>
</dbReference>
<evidence type="ECO:0000256" key="5">
    <source>
        <dbReference type="ARBA" id="ARBA00022840"/>
    </source>
</evidence>
<dbReference type="AlphaFoldDB" id="A0A3M7QMJ7"/>
<comment type="catalytic activity">
    <reaction evidence="7">
        <text>a long-chain fatty acid + ATP + CoA = a long-chain fatty acyl-CoA + AMP + diphosphate</text>
        <dbReference type="Rhea" id="RHEA:15421"/>
        <dbReference type="ChEBI" id="CHEBI:30616"/>
        <dbReference type="ChEBI" id="CHEBI:33019"/>
        <dbReference type="ChEBI" id="CHEBI:57287"/>
        <dbReference type="ChEBI" id="CHEBI:57560"/>
        <dbReference type="ChEBI" id="CHEBI:83139"/>
        <dbReference type="ChEBI" id="CHEBI:456215"/>
        <dbReference type="EC" id="6.2.1.3"/>
    </reaction>
    <physiologicalReaction direction="left-to-right" evidence="7">
        <dbReference type="Rhea" id="RHEA:15422"/>
    </physiologicalReaction>
</comment>
<gene>
    <name evidence="15" type="ORF">BpHYR1_037887</name>
</gene>
<comment type="catalytic activity">
    <reaction evidence="6">
        <text>5-hydroxy-(6E,8Z,11Z,14Z)-eicosatetraenoate + ATP + CoA = 5-hydroxy-(6E,8Z,11Z,14Z)-eicosatetraenoyl-CoA + AMP + diphosphate</text>
        <dbReference type="Rhea" id="RHEA:52108"/>
        <dbReference type="ChEBI" id="CHEBI:30616"/>
        <dbReference type="ChEBI" id="CHEBI:33019"/>
        <dbReference type="ChEBI" id="CHEBI:57287"/>
        <dbReference type="ChEBI" id="CHEBI:65341"/>
        <dbReference type="ChEBI" id="CHEBI:136407"/>
        <dbReference type="ChEBI" id="CHEBI:456215"/>
    </reaction>
    <physiologicalReaction direction="left-to-right" evidence="6">
        <dbReference type="Rhea" id="RHEA:52109"/>
    </physiologicalReaction>
</comment>
<evidence type="ECO:0000256" key="3">
    <source>
        <dbReference type="ARBA" id="ARBA00022741"/>
    </source>
</evidence>
<dbReference type="OrthoDB" id="1700726at2759"/>
<evidence type="ECO:0000256" key="11">
    <source>
        <dbReference type="ARBA" id="ARBA00024565"/>
    </source>
</evidence>
<dbReference type="GO" id="GO:0005524">
    <property type="term" value="F:ATP binding"/>
    <property type="evidence" value="ECO:0007669"/>
    <property type="project" value="UniProtKB-KW"/>
</dbReference>
<keyword evidence="5 13" id="KW-0067">ATP-binding</keyword>
<dbReference type="STRING" id="10195.A0A3M7QMJ7"/>
<comment type="function">
    <text evidence="13">Catalyzes the conversion of long-chain fatty acids to their active form acyl-CoAs for both synthesis of cellular lipids, and degradation via beta-oxidation.</text>
</comment>
<feature type="domain" description="AMP-dependent synthetase/ligase" evidence="14">
    <location>
        <begin position="121"/>
        <end position="522"/>
    </location>
</feature>
<dbReference type="InterPro" id="IPR000873">
    <property type="entry name" value="AMP-dep_synth/lig_dom"/>
</dbReference>
<keyword evidence="13" id="KW-0443">Lipid metabolism</keyword>
<dbReference type="GO" id="GO:0047676">
    <property type="term" value="F:arachidonate-CoA ligase activity"/>
    <property type="evidence" value="ECO:0007669"/>
    <property type="project" value="UniProtKB-EC"/>
</dbReference>
<comment type="catalytic activity">
    <reaction evidence="11">
        <text>(E)-hexadec-2-enoate + ATP + CoA = (2E)-hexadecenoyl-CoA + AMP + diphosphate</text>
        <dbReference type="Rhea" id="RHEA:36139"/>
        <dbReference type="ChEBI" id="CHEBI:30616"/>
        <dbReference type="ChEBI" id="CHEBI:33019"/>
        <dbReference type="ChEBI" id="CHEBI:57287"/>
        <dbReference type="ChEBI" id="CHEBI:61526"/>
        <dbReference type="ChEBI" id="CHEBI:72745"/>
        <dbReference type="ChEBI" id="CHEBI:456215"/>
    </reaction>
    <physiologicalReaction direction="left-to-right" evidence="11">
        <dbReference type="Rhea" id="RHEA:36140"/>
    </physiologicalReaction>
</comment>
<dbReference type="EMBL" id="REGN01005662">
    <property type="protein sequence ID" value="RNA12542.1"/>
    <property type="molecule type" value="Genomic_DNA"/>
</dbReference>
<evidence type="ECO:0000313" key="15">
    <source>
        <dbReference type="EMBL" id="RNA12542.1"/>
    </source>
</evidence>
<dbReference type="GO" id="GO:0016020">
    <property type="term" value="C:membrane"/>
    <property type="evidence" value="ECO:0007669"/>
    <property type="project" value="TreeGrafter"/>
</dbReference>
<evidence type="ECO:0000256" key="1">
    <source>
        <dbReference type="ARBA" id="ARBA00006432"/>
    </source>
</evidence>
<comment type="catalytic activity">
    <reaction evidence="12">
        <text>hexadecanoate + ATP + CoA = hexadecanoyl-CoA + AMP + diphosphate</text>
        <dbReference type="Rhea" id="RHEA:30751"/>
        <dbReference type="ChEBI" id="CHEBI:7896"/>
        <dbReference type="ChEBI" id="CHEBI:30616"/>
        <dbReference type="ChEBI" id="CHEBI:33019"/>
        <dbReference type="ChEBI" id="CHEBI:57287"/>
        <dbReference type="ChEBI" id="CHEBI:57379"/>
        <dbReference type="ChEBI" id="CHEBI:456215"/>
    </reaction>
    <physiologicalReaction direction="left-to-right" evidence="12">
        <dbReference type="Rhea" id="RHEA:30752"/>
    </physiologicalReaction>
</comment>
<keyword evidence="3 13" id="KW-0547">Nucleotide-binding</keyword>